<dbReference type="Gene3D" id="3.30.160.60">
    <property type="entry name" value="Classic Zinc Finger"/>
    <property type="match status" value="1"/>
</dbReference>
<evidence type="ECO:0000256" key="1">
    <source>
        <dbReference type="ARBA" id="ARBA00022475"/>
    </source>
</evidence>
<dbReference type="PANTHER" id="PTHR30518">
    <property type="entry name" value="ENDOLYTIC MUREIN TRANSGLYCOSYLASE"/>
    <property type="match status" value="1"/>
</dbReference>
<keyword evidence="4 7" id="KW-0472">Membrane</keyword>
<dbReference type="GO" id="GO:0009252">
    <property type="term" value="P:peptidoglycan biosynthetic process"/>
    <property type="evidence" value="ECO:0007669"/>
    <property type="project" value="UniProtKB-UniRule"/>
</dbReference>
<evidence type="ECO:0000256" key="5">
    <source>
        <dbReference type="ARBA" id="ARBA00023239"/>
    </source>
</evidence>
<keyword evidence="1 7" id="KW-1003">Cell membrane</keyword>
<organism evidence="8 9">
    <name type="scientific">Candidatus Falkowbacteria bacterium CG23_combo_of_CG06-09_8_20_14_all_49_15</name>
    <dbReference type="NCBI Taxonomy" id="1974572"/>
    <lineage>
        <taxon>Bacteria</taxon>
        <taxon>Candidatus Falkowiibacteriota</taxon>
    </lineage>
</organism>
<dbReference type="GO" id="GO:0008932">
    <property type="term" value="F:lytic endotransglycosylase activity"/>
    <property type="evidence" value="ECO:0007669"/>
    <property type="project" value="UniProtKB-UniRule"/>
</dbReference>
<evidence type="ECO:0000256" key="2">
    <source>
        <dbReference type="ARBA" id="ARBA00022692"/>
    </source>
</evidence>
<evidence type="ECO:0000256" key="7">
    <source>
        <dbReference type="HAMAP-Rule" id="MF_02065"/>
    </source>
</evidence>
<evidence type="ECO:0000256" key="6">
    <source>
        <dbReference type="ARBA" id="ARBA00023316"/>
    </source>
</evidence>
<dbReference type="Proteomes" id="UP000230729">
    <property type="component" value="Unassembled WGS sequence"/>
</dbReference>
<dbReference type="GO" id="GO:0005886">
    <property type="term" value="C:plasma membrane"/>
    <property type="evidence" value="ECO:0007669"/>
    <property type="project" value="UniProtKB-SubCell"/>
</dbReference>
<comment type="function">
    <text evidence="7">Functions as a peptidoglycan terminase that cleaves nascent peptidoglycan strands endolytically to terminate their elongation.</text>
</comment>
<evidence type="ECO:0000313" key="8">
    <source>
        <dbReference type="EMBL" id="PIP34158.1"/>
    </source>
</evidence>
<evidence type="ECO:0000313" key="9">
    <source>
        <dbReference type="Proteomes" id="UP000230729"/>
    </source>
</evidence>
<dbReference type="NCBIfam" id="TIGR00247">
    <property type="entry name" value="endolytic transglycosylase MltG"/>
    <property type="match status" value="1"/>
</dbReference>
<dbReference type="Pfam" id="PF02618">
    <property type="entry name" value="YceG"/>
    <property type="match status" value="1"/>
</dbReference>
<sequence>MRLKKIAFIFILLLLVLAGFYIYYNRQINRPPKNISARDFTIQAGENINQIAAHLQSAGLIKSVFLFKFYVRQVDAAKLLKAGDYHLSAPLSLRDLVALLAAGGEDKRETEIRFLEGWRIDDYAAYLADKKLPAAADFAVFAKTPISERPELREKYDFLADAPGAASLEGYLFPDTYKIFQSAGAVDLTVKMLDNFGLKLDEKIRADIARQGKTVFAIITMASLLEKEVRTEEDMKIVSGLFWQRIKNGQALESCATLAYALGINKKQYTYEDTRINSPYNTYTHQGLPPGPVANPGLRAIRAAVYPIETEYNYFLSRPDTGETVFSQTYAEHNRNKAKYLNP</sequence>
<protein>
    <recommendedName>
        <fullName evidence="7">Endolytic murein transglycosylase</fullName>
        <ecNumber evidence="7">4.2.2.29</ecNumber>
    </recommendedName>
    <alternativeName>
        <fullName evidence="7">Peptidoglycan lytic transglycosylase</fullName>
    </alternativeName>
    <alternativeName>
        <fullName evidence="7">Peptidoglycan polymerization terminase</fullName>
    </alternativeName>
</protein>
<proteinExistence type="inferred from homology"/>
<feature type="site" description="Important for catalytic activity" evidence="7">
    <location>
        <position position="228"/>
    </location>
</feature>
<comment type="catalytic activity">
    <reaction evidence="7">
        <text>a peptidoglycan chain = a peptidoglycan chain with N-acetyl-1,6-anhydromuramyl-[peptide] at the reducing end + a peptidoglycan chain with N-acetylglucosamine at the non-reducing end.</text>
        <dbReference type="EC" id="4.2.2.29"/>
    </reaction>
</comment>
<comment type="subcellular location">
    <subcellularLocation>
        <location evidence="7">Cell membrane</location>
        <topology evidence="7">Single-pass membrane protein</topology>
    </subcellularLocation>
</comment>
<gene>
    <name evidence="7" type="primary">mltG</name>
    <name evidence="8" type="ORF">COX22_00430</name>
</gene>
<keyword evidence="3 7" id="KW-1133">Transmembrane helix</keyword>
<dbReference type="EC" id="4.2.2.29" evidence="7"/>
<reference evidence="8 9" key="1">
    <citation type="submission" date="2017-09" db="EMBL/GenBank/DDBJ databases">
        <title>Depth-based differentiation of microbial function through sediment-hosted aquifers and enrichment of novel symbionts in the deep terrestrial subsurface.</title>
        <authorList>
            <person name="Probst A.J."/>
            <person name="Ladd B."/>
            <person name="Jarett J.K."/>
            <person name="Geller-Mcgrath D.E."/>
            <person name="Sieber C.M."/>
            <person name="Emerson J.B."/>
            <person name="Anantharaman K."/>
            <person name="Thomas B.C."/>
            <person name="Malmstrom R."/>
            <person name="Stieglmeier M."/>
            <person name="Klingl A."/>
            <person name="Woyke T."/>
            <person name="Ryan C.M."/>
            <person name="Banfield J.F."/>
        </authorList>
    </citation>
    <scope>NUCLEOTIDE SEQUENCE [LARGE SCALE GENOMIC DNA]</scope>
    <source>
        <strain evidence="8">CG23_combo_of_CG06-09_8_20_14_all_49_15</strain>
    </source>
</reference>
<comment type="similarity">
    <text evidence="7">Belongs to the transglycosylase MltG family.</text>
</comment>
<evidence type="ECO:0000256" key="3">
    <source>
        <dbReference type="ARBA" id="ARBA00022989"/>
    </source>
</evidence>
<dbReference type="EMBL" id="PCSD01000007">
    <property type="protein sequence ID" value="PIP34158.1"/>
    <property type="molecule type" value="Genomic_DNA"/>
</dbReference>
<keyword evidence="2 7" id="KW-0812">Transmembrane</keyword>
<dbReference type="InterPro" id="IPR003770">
    <property type="entry name" value="MLTG-like"/>
</dbReference>
<dbReference type="AlphaFoldDB" id="A0A2G9ZP86"/>
<evidence type="ECO:0000256" key="4">
    <source>
        <dbReference type="ARBA" id="ARBA00023136"/>
    </source>
</evidence>
<dbReference type="GO" id="GO:0071555">
    <property type="term" value="P:cell wall organization"/>
    <property type="evidence" value="ECO:0007669"/>
    <property type="project" value="UniProtKB-KW"/>
</dbReference>
<dbReference type="HAMAP" id="MF_02065">
    <property type="entry name" value="MltG"/>
    <property type="match status" value="1"/>
</dbReference>
<comment type="caution">
    <text evidence="8">The sequence shown here is derived from an EMBL/GenBank/DDBJ whole genome shotgun (WGS) entry which is preliminary data.</text>
</comment>
<accession>A0A2G9ZP86</accession>
<keyword evidence="5 7" id="KW-0456">Lyase</keyword>
<name>A0A2G9ZP86_9BACT</name>
<keyword evidence="6 7" id="KW-0961">Cell wall biogenesis/degradation</keyword>
<feature type="transmembrane region" description="Helical" evidence="7">
    <location>
        <begin position="6"/>
        <end position="24"/>
    </location>
</feature>
<dbReference type="Gene3D" id="3.30.1490.480">
    <property type="entry name" value="Endolytic murein transglycosylase"/>
    <property type="match status" value="1"/>
</dbReference>
<dbReference type="PANTHER" id="PTHR30518:SF2">
    <property type="entry name" value="ENDOLYTIC MUREIN TRANSGLYCOSYLASE"/>
    <property type="match status" value="1"/>
</dbReference>